<evidence type="ECO:0000259" key="1">
    <source>
        <dbReference type="Pfam" id="PF03551"/>
    </source>
</evidence>
<dbReference type="PANTHER" id="PTHR33169">
    <property type="entry name" value="PADR-FAMILY TRANSCRIPTIONAL REGULATOR"/>
    <property type="match status" value="1"/>
</dbReference>
<dbReference type="EMBL" id="BQFK01000004">
    <property type="protein sequence ID" value="GJJ43382.1"/>
    <property type="molecule type" value="Genomic_DNA"/>
</dbReference>
<dbReference type="Pfam" id="PF03551">
    <property type="entry name" value="PadR"/>
    <property type="match status" value="1"/>
</dbReference>
<feature type="domain" description="Transcription regulator PadR N-terminal" evidence="1">
    <location>
        <begin position="15"/>
        <end position="82"/>
    </location>
</feature>
<reference evidence="2 3" key="1">
    <citation type="submission" date="2021-11" db="EMBL/GenBank/DDBJ databases">
        <title>Whole genome sequences of diphtheriae toxin producing Corynebacterium ulcerans isolates from cats in Osaka, Japan.</title>
        <authorList>
            <person name="Umeda K."/>
            <person name="Hirai Y."/>
        </authorList>
    </citation>
    <scope>NUCLEOTIDE SEQUENCE [LARGE SCALE GENOMIC DNA]</scope>
    <source>
        <strain evidence="2 3">12109B-1</strain>
    </source>
</reference>
<dbReference type="InterPro" id="IPR036390">
    <property type="entry name" value="WH_DNA-bd_sf"/>
</dbReference>
<comment type="caution">
    <text evidence="2">The sequence shown here is derived from an EMBL/GenBank/DDBJ whole genome shotgun (WGS) entry which is preliminary data.</text>
</comment>
<dbReference type="AlphaFoldDB" id="A0ABD0BHK0"/>
<evidence type="ECO:0000313" key="2">
    <source>
        <dbReference type="EMBL" id="GJJ43382.1"/>
    </source>
</evidence>
<dbReference type="SUPFAM" id="SSF46785">
    <property type="entry name" value="Winged helix' DNA-binding domain"/>
    <property type="match status" value="1"/>
</dbReference>
<dbReference type="InterPro" id="IPR036388">
    <property type="entry name" value="WH-like_DNA-bd_sf"/>
</dbReference>
<dbReference type="InterPro" id="IPR052509">
    <property type="entry name" value="Metal_resp_DNA-bind_regulator"/>
</dbReference>
<protein>
    <submittedName>
        <fullName evidence="2">PadR family transcriptional regulator</fullName>
    </submittedName>
</protein>
<dbReference type="Gene3D" id="1.10.10.10">
    <property type="entry name" value="Winged helix-like DNA-binding domain superfamily/Winged helix DNA-binding domain"/>
    <property type="match status" value="1"/>
</dbReference>
<sequence length="104" mass="11604">MAESQLRKGVLELIVLAALEKEPTYGGALIERLGMEVSPGTLYPLLTRMKKNAWIGSHWEESPSGPPRKIYSVTEKGSERITQLAQEWRALSVFVNEHLEGIGK</sequence>
<dbReference type="Proteomes" id="UP001205910">
    <property type="component" value="Unassembled WGS sequence"/>
</dbReference>
<organism evidence="2 3">
    <name type="scientific">Corynebacterium ulcerans</name>
    <dbReference type="NCBI Taxonomy" id="65058"/>
    <lineage>
        <taxon>Bacteria</taxon>
        <taxon>Bacillati</taxon>
        <taxon>Actinomycetota</taxon>
        <taxon>Actinomycetes</taxon>
        <taxon>Mycobacteriales</taxon>
        <taxon>Corynebacteriaceae</taxon>
        <taxon>Corynebacterium</taxon>
    </lineage>
</organism>
<dbReference type="PANTHER" id="PTHR33169:SF14">
    <property type="entry name" value="TRANSCRIPTIONAL REGULATOR RV3488"/>
    <property type="match status" value="1"/>
</dbReference>
<accession>A0ABD0BHK0</accession>
<dbReference type="RefSeq" id="WP_014836834.1">
    <property type="nucleotide sequence ID" value="NZ_AP019662.1"/>
</dbReference>
<gene>
    <name evidence="2" type="ORF">CULCOIPH005_15710</name>
</gene>
<name>A0ABD0BHK0_CORUL</name>
<dbReference type="InterPro" id="IPR005149">
    <property type="entry name" value="Tscrpt_reg_PadR_N"/>
</dbReference>
<evidence type="ECO:0000313" key="3">
    <source>
        <dbReference type="Proteomes" id="UP001205910"/>
    </source>
</evidence>
<proteinExistence type="predicted"/>